<dbReference type="CDD" id="cd00038">
    <property type="entry name" value="CAP_ED"/>
    <property type="match status" value="2"/>
</dbReference>
<dbReference type="SMART" id="SM00100">
    <property type="entry name" value="cNMP"/>
    <property type="match status" value="2"/>
</dbReference>
<dbReference type="PANTHER" id="PTHR11635">
    <property type="entry name" value="CAMP-DEPENDENT PROTEIN KINASE REGULATORY CHAIN"/>
    <property type="match status" value="1"/>
</dbReference>
<organism evidence="4 5">
    <name type="scientific">Aureococcus anophagefferens</name>
    <name type="common">Harmful bloom alga</name>
    <dbReference type="NCBI Taxonomy" id="44056"/>
    <lineage>
        <taxon>Eukaryota</taxon>
        <taxon>Sar</taxon>
        <taxon>Stramenopiles</taxon>
        <taxon>Ochrophyta</taxon>
        <taxon>Pelagophyceae</taxon>
        <taxon>Pelagomonadales</taxon>
        <taxon>Pelagomonadaceae</taxon>
        <taxon>Aureococcus</taxon>
    </lineage>
</organism>
<evidence type="ECO:0000313" key="4">
    <source>
        <dbReference type="EMBL" id="KAK7236783.1"/>
    </source>
</evidence>
<evidence type="ECO:0000256" key="1">
    <source>
        <dbReference type="SAM" id="Coils"/>
    </source>
</evidence>
<dbReference type="EMBL" id="JBBJCI010000257">
    <property type="protein sequence ID" value="KAK7236783.1"/>
    <property type="molecule type" value="Genomic_DNA"/>
</dbReference>
<dbReference type="InterPro" id="IPR000595">
    <property type="entry name" value="cNMP-bd_dom"/>
</dbReference>
<feature type="compositionally biased region" description="Low complexity" evidence="2">
    <location>
        <begin position="1"/>
        <end position="21"/>
    </location>
</feature>
<keyword evidence="4" id="KW-0808">Transferase</keyword>
<dbReference type="PANTHER" id="PTHR11635:SF152">
    <property type="entry name" value="CAMP-DEPENDENT PROTEIN KINASE TYPE I REGULATORY SUBUNIT-RELATED"/>
    <property type="match status" value="1"/>
</dbReference>
<dbReference type="PROSITE" id="PS50042">
    <property type="entry name" value="CNMP_BINDING_3"/>
    <property type="match status" value="2"/>
</dbReference>
<dbReference type="Pfam" id="PF00027">
    <property type="entry name" value="cNMP_binding"/>
    <property type="match status" value="2"/>
</dbReference>
<dbReference type="PROSITE" id="PS00889">
    <property type="entry name" value="CNMP_BINDING_2"/>
    <property type="match status" value="2"/>
</dbReference>
<dbReference type="InterPro" id="IPR014710">
    <property type="entry name" value="RmlC-like_jellyroll"/>
</dbReference>
<feature type="compositionally biased region" description="Polar residues" evidence="2">
    <location>
        <begin position="148"/>
        <end position="158"/>
    </location>
</feature>
<feature type="compositionally biased region" description="Basic and acidic residues" evidence="2">
    <location>
        <begin position="126"/>
        <end position="136"/>
    </location>
</feature>
<reference evidence="4 5" key="1">
    <citation type="submission" date="2024-03" db="EMBL/GenBank/DDBJ databases">
        <title>Aureococcus anophagefferens CCMP1851 and Kratosvirus quantuckense: Draft genome of a second virus-susceptible host strain in the model system.</title>
        <authorList>
            <person name="Chase E."/>
            <person name="Truchon A.R."/>
            <person name="Schepens W."/>
            <person name="Wilhelm S.W."/>
        </authorList>
    </citation>
    <scope>NUCLEOTIDE SEQUENCE [LARGE SCALE GENOMIC DNA]</scope>
    <source>
        <strain evidence="4 5">CCMP1851</strain>
    </source>
</reference>
<dbReference type="Gene3D" id="2.60.120.10">
    <property type="entry name" value="Jelly Rolls"/>
    <property type="match status" value="2"/>
</dbReference>
<feature type="domain" description="Cyclic nucleotide-binding" evidence="3">
    <location>
        <begin position="204"/>
        <end position="349"/>
    </location>
</feature>
<gene>
    <name evidence="4" type="ORF">SO694_000930113</name>
</gene>
<proteinExistence type="predicted"/>
<feature type="region of interest" description="Disordered" evidence="2">
    <location>
        <begin position="1"/>
        <end position="69"/>
    </location>
</feature>
<keyword evidence="1" id="KW-0175">Coiled coil</keyword>
<accession>A0ABR1FRQ1</accession>
<keyword evidence="5" id="KW-1185">Reference proteome</keyword>
<name>A0ABR1FRQ1_AURAN</name>
<dbReference type="InterPro" id="IPR050503">
    <property type="entry name" value="cAMP-dep_PK_reg_su-like"/>
</dbReference>
<protein>
    <submittedName>
        <fullName evidence="4">cGMP-dependent protein kinase</fullName>
    </submittedName>
</protein>
<evidence type="ECO:0000259" key="3">
    <source>
        <dbReference type="PROSITE" id="PS50042"/>
    </source>
</evidence>
<dbReference type="PROSITE" id="PS00888">
    <property type="entry name" value="CNMP_BINDING_1"/>
    <property type="match status" value="2"/>
</dbReference>
<dbReference type="PRINTS" id="PR00103">
    <property type="entry name" value="CAMPKINASE"/>
</dbReference>
<evidence type="ECO:0000256" key="2">
    <source>
        <dbReference type="SAM" id="MobiDB-lite"/>
    </source>
</evidence>
<feature type="region of interest" description="Disordered" evidence="2">
    <location>
        <begin position="542"/>
        <end position="597"/>
    </location>
</feature>
<feature type="region of interest" description="Disordered" evidence="2">
    <location>
        <begin position="126"/>
        <end position="166"/>
    </location>
</feature>
<dbReference type="InterPro" id="IPR018490">
    <property type="entry name" value="cNMP-bd_dom_sf"/>
</dbReference>
<dbReference type="GO" id="GO:0016301">
    <property type="term" value="F:kinase activity"/>
    <property type="evidence" value="ECO:0007669"/>
    <property type="project" value="UniProtKB-KW"/>
</dbReference>
<feature type="coiled-coil region" evidence="1">
    <location>
        <begin position="74"/>
        <end position="115"/>
    </location>
</feature>
<comment type="caution">
    <text evidence="4">The sequence shown here is derived from an EMBL/GenBank/DDBJ whole genome shotgun (WGS) entry which is preliminary data.</text>
</comment>
<sequence>MGGAASRTQAAAPAPAAGRSGSIVGPNPQLDAETQEMIRETQRRGSGQQRKASWGLFTGGERRKSKEVVLSQEAELQTESYAEAMRLIKQQQEELARLRNENRKVQAELAAAKELLGDRDLARMDGKEKAATRDLRGSAGYIAPPKTQPSGSKASTTTKSRRESARRKVIRNFADDLALSRPEVVPKGDGVRDLIWNVCKENLLFSDLDDSCRDRLTDPFAPIECGAGEVVVRQGENGEHFYVVESGHLRVFVKGDEEEEESKAPEASSKEPWDLAMYESHDALGKYVLSVGACGGFGELALMYDTPRAATVIACGDCKLWAIKRSDCKSVLQSIQRAEMKGRVRFLRRVRIGAATGSDEPLGLGEFLTDQELARLASVLESEVVGEGEIIIRQGEPGNHFYIVEEGRVDVHRNEPSSGRRSSVILKENKLKHIETGGYFGERALINEEPRAASVVAAARSRLLTLSREDFVKHLGALADLVTAPLKPSVVVPEPNPDEDDFTLDLTEKEDDAARPDWCPRLPKTMHKWRPTKADDAVNELAAGSPKASPLGSGRRVVAAPYGSPGRGSLGSRRLGAGSPASSPSSPASPAARSLRD</sequence>
<feature type="domain" description="Cyclic nucleotide-binding" evidence="3">
    <location>
        <begin position="364"/>
        <end position="481"/>
    </location>
</feature>
<keyword evidence="4" id="KW-0418">Kinase</keyword>
<dbReference type="Proteomes" id="UP001363151">
    <property type="component" value="Unassembled WGS sequence"/>
</dbReference>
<dbReference type="InterPro" id="IPR018488">
    <property type="entry name" value="cNMP-bd_CS"/>
</dbReference>
<dbReference type="SUPFAM" id="SSF51206">
    <property type="entry name" value="cAMP-binding domain-like"/>
    <property type="match status" value="2"/>
</dbReference>
<evidence type="ECO:0000313" key="5">
    <source>
        <dbReference type="Proteomes" id="UP001363151"/>
    </source>
</evidence>
<feature type="compositionally biased region" description="Low complexity" evidence="2">
    <location>
        <begin position="570"/>
        <end position="597"/>
    </location>
</feature>